<dbReference type="STRING" id="1077947.SAMN05216227_105710"/>
<proteinExistence type="predicted"/>
<sequence length="29" mass="3507">MNSLSLKQPIKWLYDTQMTVMYLRTSNED</sequence>
<protein>
    <submittedName>
        <fullName evidence="1">Uncharacterized protein</fullName>
    </submittedName>
</protein>
<reference evidence="1 2" key="1">
    <citation type="submission" date="2016-10" db="EMBL/GenBank/DDBJ databases">
        <authorList>
            <person name="de Groot N.N."/>
        </authorList>
    </citation>
    <scope>NUCLEOTIDE SEQUENCE [LARGE SCALE GENOMIC DNA]</scope>
    <source>
        <strain evidence="1 2">CGMCC 1.10836</strain>
    </source>
</reference>
<evidence type="ECO:0000313" key="2">
    <source>
        <dbReference type="Proteomes" id="UP000183002"/>
    </source>
</evidence>
<evidence type="ECO:0000313" key="1">
    <source>
        <dbReference type="EMBL" id="SEO18092.1"/>
    </source>
</evidence>
<accession>A0A1H8ML00</accession>
<keyword evidence="2" id="KW-1185">Reference proteome</keyword>
<gene>
    <name evidence="1" type="ORF">SAMN05216227_105710</name>
</gene>
<organism evidence="1 2">
    <name type="scientific">Pseudorhodobacter antarcticus</name>
    <dbReference type="NCBI Taxonomy" id="1077947"/>
    <lineage>
        <taxon>Bacteria</taxon>
        <taxon>Pseudomonadati</taxon>
        <taxon>Pseudomonadota</taxon>
        <taxon>Alphaproteobacteria</taxon>
        <taxon>Rhodobacterales</taxon>
        <taxon>Paracoccaceae</taxon>
        <taxon>Pseudorhodobacter</taxon>
    </lineage>
</organism>
<name>A0A1H8ML00_9RHOB</name>
<dbReference type="EMBL" id="FOCO01000057">
    <property type="protein sequence ID" value="SEO18092.1"/>
    <property type="molecule type" value="Genomic_DNA"/>
</dbReference>
<dbReference type="AlphaFoldDB" id="A0A1H8ML00"/>
<dbReference type="Proteomes" id="UP000183002">
    <property type="component" value="Unassembled WGS sequence"/>
</dbReference>